<evidence type="ECO:0000256" key="1">
    <source>
        <dbReference type="SAM" id="Phobius"/>
    </source>
</evidence>
<keyword evidence="1" id="KW-0812">Transmembrane</keyword>
<name>A0A367QWE7_9NOSO</name>
<gene>
    <name evidence="2" type="ORF">A6770_23305</name>
</gene>
<feature type="transmembrane region" description="Helical" evidence="1">
    <location>
        <begin position="46"/>
        <end position="64"/>
    </location>
</feature>
<proteinExistence type="predicted"/>
<protein>
    <submittedName>
        <fullName evidence="2">Uncharacterized protein</fullName>
    </submittedName>
</protein>
<feature type="transmembrane region" description="Helical" evidence="1">
    <location>
        <begin position="76"/>
        <end position="95"/>
    </location>
</feature>
<keyword evidence="3" id="KW-1185">Reference proteome</keyword>
<dbReference type="AlphaFoldDB" id="A0A367QWE7"/>
<sequence>MSELLKWLPWILVALIPGLLNLLVAFKQLADDCKFLPFFEPQKTPGVWIWAVVQLIFPCLLFWLTDSFYLQPEINFSLIGRALGFGLGFIAIMNARTETGFFTVDIKTFYTRLVRLAYDLIASQETARTAGFWVDVEQELLKKITDFTNGLNFLESYFKRDVSLSPEQVEDRLRKIDEARIKPLKSEQVKAIVALMDVRRTDLPSLLQRFGFSDEFMKKYFNQK</sequence>
<evidence type="ECO:0000313" key="3">
    <source>
        <dbReference type="Proteomes" id="UP000252107"/>
    </source>
</evidence>
<evidence type="ECO:0000313" key="2">
    <source>
        <dbReference type="EMBL" id="RCJ28537.1"/>
    </source>
</evidence>
<keyword evidence="1" id="KW-0472">Membrane</keyword>
<dbReference type="Proteomes" id="UP000252107">
    <property type="component" value="Unassembled WGS sequence"/>
</dbReference>
<organism evidence="2 3">
    <name type="scientific">Nostoc minutum NIES-26</name>
    <dbReference type="NCBI Taxonomy" id="1844469"/>
    <lineage>
        <taxon>Bacteria</taxon>
        <taxon>Bacillati</taxon>
        <taxon>Cyanobacteriota</taxon>
        <taxon>Cyanophyceae</taxon>
        <taxon>Nostocales</taxon>
        <taxon>Nostocaceae</taxon>
        <taxon>Nostoc</taxon>
    </lineage>
</organism>
<feature type="transmembrane region" description="Helical" evidence="1">
    <location>
        <begin position="7"/>
        <end position="26"/>
    </location>
</feature>
<dbReference type="EMBL" id="LXQD01000297">
    <property type="protein sequence ID" value="RCJ28537.1"/>
    <property type="molecule type" value="Genomic_DNA"/>
</dbReference>
<comment type="caution">
    <text evidence="2">The sequence shown here is derived from an EMBL/GenBank/DDBJ whole genome shotgun (WGS) entry which is preliminary data.</text>
</comment>
<keyword evidence="1" id="KW-1133">Transmembrane helix</keyword>
<reference evidence="2" key="1">
    <citation type="submission" date="2016-04" db="EMBL/GenBank/DDBJ databases">
        <authorList>
            <person name="Tabuchi Yagui T.R."/>
        </authorList>
    </citation>
    <scope>NUCLEOTIDE SEQUENCE [LARGE SCALE GENOMIC DNA]</scope>
    <source>
        <strain evidence="2">NIES-26</strain>
    </source>
</reference>
<accession>A0A367QWE7</accession>